<feature type="transmembrane region" description="Helical" evidence="1">
    <location>
        <begin position="408"/>
        <end position="426"/>
    </location>
</feature>
<dbReference type="RefSeq" id="WP_386675691.1">
    <property type="nucleotide sequence ID" value="NZ_JBHLTG010000010.1"/>
</dbReference>
<name>A0ABV6S1P1_9GAMM</name>
<feature type="transmembrane region" description="Helical" evidence="1">
    <location>
        <begin position="104"/>
        <end position="123"/>
    </location>
</feature>
<feature type="transmembrane region" description="Helical" evidence="1">
    <location>
        <begin position="504"/>
        <end position="524"/>
    </location>
</feature>
<keyword evidence="3" id="KW-1185">Reference proteome</keyword>
<feature type="transmembrane region" description="Helical" evidence="1">
    <location>
        <begin position="255"/>
        <end position="273"/>
    </location>
</feature>
<feature type="transmembrane region" description="Helical" evidence="1">
    <location>
        <begin position="61"/>
        <end position="84"/>
    </location>
</feature>
<feature type="transmembrane region" description="Helical" evidence="1">
    <location>
        <begin position="194"/>
        <end position="212"/>
    </location>
</feature>
<evidence type="ECO:0000313" key="2">
    <source>
        <dbReference type="EMBL" id="MFC0682043.1"/>
    </source>
</evidence>
<evidence type="ECO:0000313" key="3">
    <source>
        <dbReference type="Proteomes" id="UP001589896"/>
    </source>
</evidence>
<feature type="transmembrane region" description="Helical" evidence="1">
    <location>
        <begin position="285"/>
        <end position="302"/>
    </location>
</feature>
<protein>
    <submittedName>
        <fullName evidence="2">DUF6541 family protein</fullName>
    </submittedName>
</protein>
<dbReference type="Proteomes" id="UP001589896">
    <property type="component" value="Unassembled WGS sequence"/>
</dbReference>
<dbReference type="Pfam" id="PF20176">
    <property type="entry name" value="DUF6541"/>
    <property type="match status" value="1"/>
</dbReference>
<feature type="transmembrane region" description="Helical" evidence="1">
    <location>
        <begin position="308"/>
        <end position="327"/>
    </location>
</feature>
<feature type="transmembrane region" description="Helical" evidence="1">
    <location>
        <begin position="433"/>
        <end position="450"/>
    </location>
</feature>
<keyword evidence="1" id="KW-0812">Transmembrane</keyword>
<keyword evidence="1" id="KW-0472">Membrane</keyword>
<accession>A0ABV6S1P1</accession>
<proteinExistence type="predicted"/>
<feature type="transmembrane region" description="Helical" evidence="1">
    <location>
        <begin position="339"/>
        <end position="365"/>
    </location>
</feature>
<evidence type="ECO:0000256" key="1">
    <source>
        <dbReference type="SAM" id="Phobius"/>
    </source>
</evidence>
<organism evidence="2 3">
    <name type="scientific">Lysobacter korlensis</name>
    <dbReference type="NCBI Taxonomy" id="553636"/>
    <lineage>
        <taxon>Bacteria</taxon>
        <taxon>Pseudomonadati</taxon>
        <taxon>Pseudomonadota</taxon>
        <taxon>Gammaproteobacteria</taxon>
        <taxon>Lysobacterales</taxon>
        <taxon>Lysobacteraceae</taxon>
        <taxon>Lysobacter</taxon>
    </lineage>
</organism>
<feature type="transmembrane region" description="Helical" evidence="1">
    <location>
        <begin position="470"/>
        <end position="492"/>
    </location>
</feature>
<feature type="transmembrane region" description="Helical" evidence="1">
    <location>
        <begin position="224"/>
        <end position="243"/>
    </location>
</feature>
<feature type="transmembrane region" description="Helical" evidence="1">
    <location>
        <begin position="6"/>
        <end position="26"/>
    </location>
</feature>
<dbReference type="EMBL" id="JBHLTG010000010">
    <property type="protein sequence ID" value="MFC0682043.1"/>
    <property type="molecule type" value="Genomic_DNA"/>
</dbReference>
<keyword evidence="1" id="KW-1133">Transmembrane helix</keyword>
<comment type="caution">
    <text evidence="2">The sequence shown here is derived from an EMBL/GenBank/DDBJ whole genome shotgun (WGS) entry which is preliminary data.</text>
</comment>
<reference evidence="2 3" key="1">
    <citation type="submission" date="2024-09" db="EMBL/GenBank/DDBJ databases">
        <authorList>
            <person name="Sun Q."/>
            <person name="Mori K."/>
        </authorList>
    </citation>
    <scope>NUCLEOTIDE SEQUENCE [LARGE SCALE GENOMIC DNA]</scope>
    <source>
        <strain evidence="2 3">KCTC 23076</strain>
    </source>
</reference>
<sequence>MTDLLSWAAILPAILLLLAPGGLIAYSLGLRGLILVATAGPITLAGAGVLGVILGELGVPFSVWGVLAAALLAAALVLLTRRLLRQRRPVRLLADAGGRTPWQVWLAVAVSGLAIAVGAIVAVGTADSVSQSYDAVFHLNAAAFVLQEGDASSFHLYRLSNPGDDLEFYPAAWHILTAMIAQVTGAGIPAAMNAAWVAVSVGVWVPGAVVLTDTLAGRAPNRRLLLAGAAILSSAFSAFPLLLLEWGTLYPTGLAYAQLPVGLALLVLAVLSPRGREPLRDPDPVRLRPWVLLTLWVAAAAFAHPRSLPTFAVFVAPLVVYLLIRWARRGWLEGRRRRVALVLGGVTAGTLLAAVAALVVVFRFYRVGARPIADRLNGGPATARQGFFESLLQGLTHSVVIGPPEGPLAPLLLLAALTLGGLWLAVRRPQYRWIVVAYVGLVLLYAFAAGSNSDLAKVLTGLWYKDKYRLMSALPILAVPLAAAGLTAGVAVLRSWLGRRRVPWARTSALGAAALVVVAGTSWFSASQSGVRASITTMFSVPEVTDREILSADDRELLRQLPEHVPDGERVAGNPWDGTSLAWAIGDREPLFPHLTGNWDPDRRIVAERLDRAAEDPAVCAALDRLDTHYLVHSEDLLSGGDPQAEYFAPMTAAADAPGFEAVARSGTSVLYRITACD</sequence>
<feature type="transmembrane region" description="Helical" evidence="1">
    <location>
        <begin position="33"/>
        <end position="55"/>
    </location>
</feature>
<gene>
    <name evidence="2" type="ORF">ACFFGH_29780</name>
</gene>
<dbReference type="InterPro" id="IPR046671">
    <property type="entry name" value="DUF6541"/>
</dbReference>